<proteinExistence type="predicted"/>
<dbReference type="PROSITE" id="PS50956">
    <property type="entry name" value="HTH_ASNC_2"/>
    <property type="match status" value="1"/>
</dbReference>
<dbReference type="GO" id="GO:0043565">
    <property type="term" value="F:sequence-specific DNA binding"/>
    <property type="evidence" value="ECO:0007669"/>
    <property type="project" value="InterPro"/>
</dbReference>
<dbReference type="GO" id="GO:0005829">
    <property type="term" value="C:cytosol"/>
    <property type="evidence" value="ECO:0007669"/>
    <property type="project" value="TreeGrafter"/>
</dbReference>
<dbReference type="EMBL" id="VSSQ01071594">
    <property type="protein sequence ID" value="MPN23168.1"/>
    <property type="molecule type" value="Genomic_DNA"/>
</dbReference>
<dbReference type="SUPFAM" id="SSF46785">
    <property type="entry name" value="Winged helix' DNA-binding domain"/>
    <property type="match status" value="1"/>
</dbReference>
<feature type="domain" description="HTH asnC-type" evidence="4">
    <location>
        <begin position="2"/>
        <end position="63"/>
    </location>
</feature>
<dbReference type="InterPro" id="IPR000485">
    <property type="entry name" value="AsnC-type_HTH_dom"/>
</dbReference>
<dbReference type="InterPro" id="IPR036390">
    <property type="entry name" value="WH_DNA-bd_sf"/>
</dbReference>
<dbReference type="InterPro" id="IPR036388">
    <property type="entry name" value="WH-like_DNA-bd_sf"/>
</dbReference>
<protein>
    <submittedName>
        <fullName evidence="5">Leucine-responsive regulatory protein</fullName>
    </submittedName>
</protein>
<keyword evidence="1" id="KW-0805">Transcription regulation</keyword>
<dbReference type="Pfam" id="PF13412">
    <property type="entry name" value="HTH_24"/>
    <property type="match status" value="1"/>
</dbReference>
<keyword evidence="2" id="KW-0238">DNA-binding</keyword>
<dbReference type="Gene3D" id="3.30.70.920">
    <property type="match status" value="1"/>
</dbReference>
<dbReference type="CDD" id="cd00090">
    <property type="entry name" value="HTH_ARSR"/>
    <property type="match status" value="1"/>
</dbReference>
<comment type="caution">
    <text evidence="5">The sequence shown here is derived from an EMBL/GenBank/DDBJ whole genome shotgun (WGS) entry which is preliminary data.</text>
</comment>
<dbReference type="SUPFAM" id="SSF54909">
    <property type="entry name" value="Dimeric alpha+beta barrel"/>
    <property type="match status" value="1"/>
</dbReference>
<reference evidence="5" key="1">
    <citation type="submission" date="2019-08" db="EMBL/GenBank/DDBJ databases">
        <authorList>
            <person name="Kucharzyk K."/>
            <person name="Murdoch R.W."/>
            <person name="Higgins S."/>
            <person name="Loffler F."/>
        </authorList>
    </citation>
    <scope>NUCLEOTIDE SEQUENCE</scope>
</reference>
<evidence type="ECO:0000256" key="3">
    <source>
        <dbReference type="ARBA" id="ARBA00023163"/>
    </source>
</evidence>
<dbReference type="PANTHER" id="PTHR30154:SF34">
    <property type="entry name" value="TRANSCRIPTIONAL REGULATOR AZLB"/>
    <property type="match status" value="1"/>
</dbReference>
<dbReference type="GO" id="GO:0043200">
    <property type="term" value="P:response to amino acid"/>
    <property type="evidence" value="ECO:0007669"/>
    <property type="project" value="TreeGrafter"/>
</dbReference>
<dbReference type="InterPro" id="IPR011991">
    <property type="entry name" value="ArsR-like_HTH"/>
</dbReference>
<dbReference type="Pfam" id="PF01037">
    <property type="entry name" value="AsnC_trans_reg"/>
    <property type="match status" value="1"/>
</dbReference>
<evidence type="ECO:0000313" key="5">
    <source>
        <dbReference type="EMBL" id="MPN23168.1"/>
    </source>
</evidence>
<organism evidence="5">
    <name type="scientific">bioreactor metagenome</name>
    <dbReference type="NCBI Taxonomy" id="1076179"/>
    <lineage>
        <taxon>unclassified sequences</taxon>
        <taxon>metagenomes</taxon>
        <taxon>ecological metagenomes</taxon>
    </lineage>
</organism>
<dbReference type="PRINTS" id="PR00033">
    <property type="entry name" value="HTHASNC"/>
</dbReference>
<name>A0A645G8E7_9ZZZZ</name>
<evidence type="ECO:0000259" key="4">
    <source>
        <dbReference type="PROSITE" id="PS50956"/>
    </source>
</evidence>
<dbReference type="AlphaFoldDB" id="A0A645G8E7"/>
<dbReference type="PANTHER" id="PTHR30154">
    <property type="entry name" value="LEUCINE-RESPONSIVE REGULATORY PROTEIN"/>
    <property type="match status" value="1"/>
</dbReference>
<dbReference type="InterPro" id="IPR011008">
    <property type="entry name" value="Dimeric_a/b-barrel"/>
</dbReference>
<gene>
    <name evidence="5" type="primary">lrp_20</name>
    <name evidence="5" type="ORF">SDC9_170556</name>
</gene>
<dbReference type="Gene3D" id="1.10.10.10">
    <property type="entry name" value="Winged helix-like DNA-binding domain superfamily/Winged helix DNA-binding domain"/>
    <property type="match status" value="1"/>
</dbReference>
<accession>A0A645G8E7</accession>
<evidence type="ECO:0000256" key="1">
    <source>
        <dbReference type="ARBA" id="ARBA00023015"/>
    </source>
</evidence>
<dbReference type="InterPro" id="IPR019887">
    <property type="entry name" value="Tscrpt_reg_AsnC/Lrp_C"/>
</dbReference>
<keyword evidence="3" id="KW-0804">Transcription</keyword>
<sequence>MLDDLDLKILRLLQRNARITNIDISRTVGIAPSAVLKRIRRLEQEKVILGYETRVAPEAFGLEMGAFVKIHSDEKPGETEIGRKIAAMPEVSEVHFMAADFYYLVKLREKNPAAHTRFIKKLGELGVRDCYTLLILETLKETFALHKEDEIK</sequence>
<dbReference type="InterPro" id="IPR019888">
    <property type="entry name" value="Tscrpt_reg_AsnC-like"/>
</dbReference>
<evidence type="ECO:0000256" key="2">
    <source>
        <dbReference type="ARBA" id="ARBA00023125"/>
    </source>
</evidence>
<dbReference type="SMART" id="SM00344">
    <property type="entry name" value="HTH_ASNC"/>
    <property type="match status" value="1"/>
</dbReference>